<evidence type="ECO:0000313" key="9">
    <source>
        <dbReference type="Proteomes" id="UP000008917"/>
    </source>
</evidence>
<dbReference type="GO" id="GO:0005886">
    <property type="term" value="C:plasma membrane"/>
    <property type="evidence" value="ECO:0007669"/>
    <property type="project" value="UniProtKB-SubCell"/>
</dbReference>
<dbReference type="PANTHER" id="PTHR23513:SF6">
    <property type="entry name" value="MAJOR FACILITATOR SUPERFAMILY ASSOCIATED DOMAIN-CONTAINING PROTEIN"/>
    <property type="match status" value="1"/>
</dbReference>
<gene>
    <name evidence="8" type="ordered locus">Varpa_3151</name>
</gene>
<feature type="transmembrane region" description="Helical" evidence="6">
    <location>
        <begin position="216"/>
        <end position="234"/>
    </location>
</feature>
<dbReference type="PANTHER" id="PTHR23513">
    <property type="entry name" value="INTEGRAL MEMBRANE EFFLUX PROTEIN-RELATED"/>
    <property type="match status" value="1"/>
</dbReference>
<dbReference type="STRING" id="595537.Varpa_3151"/>
<dbReference type="InterPro" id="IPR036259">
    <property type="entry name" value="MFS_trans_sf"/>
</dbReference>
<evidence type="ECO:0000256" key="4">
    <source>
        <dbReference type="ARBA" id="ARBA00022989"/>
    </source>
</evidence>
<feature type="transmembrane region" description="Helical" evidence="6">
    <location>
        <begin position="246"/>
        <end position="271"/>
    </location>
</feature>
<dbReference type="Gene3D" id="1.20.1250.20">
    <property type="entry name" value="MFS general substrate transporter like domains"/>
    <property type="match status" value="1"/>
</dbReference>
<organism evidence="8 9">
    <name type="scientific">Variovorax paradoxus (strain EPS)</name>
    <dbReference type="NCBI Taxonomy" id="595537"/>
    <lineage>
        <taxon>Bacteria</taxon>
        <taxon>Pseudomonadati</taxon>
        <taxon>Pseudomonadota</taxon>
        <taxon>Betaproteobacteria</taxon>
        <taxon>Burkholderiales</taxon>
        <taxon>Comamonadaceae</taxon>
        <taxon>Variovorax</taxon>
    </lineage>
</organism>
<feature type="transmembrane region" description="Helical" evidence="6">
    <location>
        <begin position="283"/>
        <end position="304"/>
    </location>
</feature>
<dbReference type="PROSITE" id="PS50850">
    <property type="entry name" value="MFS"/>
    <property type="match status" value="1"/>
</dbReference>
<dbReference type="EMBL" id="CP002417">
    <property type="protein sequence ID" value="ADU37338.1"/>
    <property type="molecule type" value="Genomic_DNA"/>
</dbReference>
<feature type="domain" description="Major facilitator superfamily (MFS) profile" evidence="7">
    <location>
        <begin position="1"/>
        <end position="427"/>
    </location>
</feature>
<dbReference type="AlphaFoldDB" id="E6V915"/>
<feature type="transmembrane region" description="Helical" evidence="6">
    <location>
        <begin position="45"/>
        <end position="65"/>
    </location>
</feature>
<keyword evidence="4 6" id="KW-1133">Transmembrane helix</keyword>
<evidence type="ECO:0000256" key="3">
    <source>
        <dbReference type="ARBA" id="ARBA00022692"/>
    </source>
</evidence>
<accession>E6V915</accession>
<dbReference type="KEGG" id="vpe:Varpa_3151"/>
<name>E6V915_VARPE</name>
<evidence type="ECO:0000259" key="7">
    <source>
        <dbReference type="PROSITE" id="PS50850"/>
    </source>
</evidence>
<keyword evidence="3 6" id="KW-0812">Transmembrane</keyword>
<proteinExistence type="predicted"/>
<sequence length="427" mass="43922">MPYALPRSFRNLAWSNLAAQSAEQLSLAAVPLVAVLMLGAGPGEIGFLAAVQTLPFLLVSMPLGLLADRMSRQRLMLWAEALRAVSLLVLLAMVFASKLSIAWLAVLGFLGAVGTVGFSVAAPALVPALVPREALALANGRLELARSAAFTAGPALAGALVAWASASAPFVLAAMLSVAAVALLLRLTEAPRSPASPRHPLLEVKDGARLVWQHELLRPMAITGAVFNISWFVLQAGYVPYAVRVLGLGAQAVGFTLAMYGAGMVAGALLTSRVVARLPFGRAIQVGPAVAVIAAGVMAATLVFPLASLAALSFFLFGAGPMVWVITSTTLRQSVVPSTMLGRVSAVFLTINSGARPIGAALGGVVGAAWGEPACLLLAARARGVRAAGGDHLCIARRHAASAARGCGLTAFSSEQRRPSRSAFITS</sequence>
<keyword evidence="5 6" id="KW-0472">Membrane</keyword>
<reference evidence="9" key="1">
    <citation type="submission" date="2010-12" db="EMBL/GenBank/DDBJ databases">
        <title>Complete sequence of Variovorax paradoxus EPS.</title>
        <authorList>
            <consortium name="US DOE Joint Genome Institute"/>
            <person name="Lucas S."/>
            <person name="Copeland A."/>
            <person name="Lapidus A."/>
            <person name="Cheng J.-F."/>
            <person name="Goodwin L."/>
            <person name="Pitluck S."/>
            <person name="Teshima H."/>
            <person name="Detter J.C."/>
            <person name="Han C."/>
            <person name="Tapia R."/>
            <person name="Land M."/>
            <person name="Hauser L."/>
            <person name="Kyrpides N."/>
            <person name="Ivanova N."/>
            <person name="Ovchinnikova G."/>
            <person name="Orwin P."/>
            <person name="Han J.-I.G."/>
            <person name="Woyke T."/>
        </authorList>
    </citation>
    <scope>NUCLEOTIDE SEQUENCE [LARGE SCALE GENOMIC DNA]</scope>
    <source>
        <strain evidence="9">EPS</strain>
    </source>
</reference>
<protein>
    <submittedName>
        <fullName evidence="8">Major facilitator superfamily MFS_1</fullName>
    </submittedName>
</protein>
<dbReference type="CDD" id="cd06173">
    <property type="entry name" value="MFS_MefA_like"/>
    <property type="match status" value="1"/>
</dbReference>
<dbReference type="eggNOG" id="COG2814">
    <property type="taxonomic scope" value="Bacteria"/>
</dbReference>
<evidence type="ECO:0000256" key="2">
    <source>
        <dbReference type="ARBA" id="ARBA00022475"/>
    </source>
</evidence>
<dbReference type="HOGENOM" id="CLU_034180_13_2_4"/>
<feature type="transmembrane region" description="Helical" evidence="6">
    <location>
        <begin position="170"/>
        <end position="188"/>
    </location>
</feature>
<reference evidence="8 9" key="2">
    <citation type="journal article" date="2013" name="Genome Announc.">
        <title>Genome of the Root-Associated Plant Growth-Promoting Bacterium Variovorax paradoxus Strain EPS.</title>
        <authorList>
            <person name="Han J.I."/>
            <person name="Spain J.C."/>
            <person name="Leadbetter J.R."/>
            <person name="Ovchinnikova G."/>
            <person name="Goodwin L.A."/>
            <person name="Han C.S."/>
            <person name="Woyke T."/>
            <person name="Davenport K.W."/>
            <person name="Orwin P.M."/>
        </authorList>
    </citation>
    <scope>NUCLEOTIDE SEQUENCE [LARGE SCALE GENOMIC DNA]</scope>
    <source>
        <strain evidence="8 9">EPS</strain>
    </source>
</reference>
<comment type="subcellular location">
    <subcellularLocation>
        <location evidence="1">Cell membrane</location>
        <topology evidence="1">Multi-pass membrane protein</topology>
    </subcellularLocation>
</comment>
<dbReference type="SUPFAM" id="SSF103473">
    <property type="entry name" value="MFS general substrate transporter"/>
    <property type="match status" value="1"/>
</dbReference>
<dbReference type="Proteomes" id="UP000008917">
    <property type="component" value="Chromosome"/>
</dbReference>
<dbReference type="Pfam" id="PF07690">
    <property type="entry name" value="MFS_1"/>
    <property type="match status" value="1"/>
</dbReference>
<keyword evidence="2" id="KW-1003">Cell membrane</keyword>
<evidence type="ECO:0000256" key="1">
    <source>
        <dbReference type="ARBA" id="ARBA00004651"/>
    </source>
</evidence>
<dbReference type="InterPro" id="IPR020846">
    <property type="entry name" value="MFS_dom"/>
</dbReference>
<evidence type="ECO:0000256" key="5">
    <source>
        <dbReference type="ARBA" id="ARBA00023136"/>
    </source>
</evidence>
<evidence type="ECO:0000256" key="6">
    <source>
        <dbReference type="SAM" id="Phobius"/>
    </source>
</evidence>
<dbReference type="GO" id="GO:0022857">
    <property type="term" value="F:transmembrane transporter activity"/>
    <property type="evidence" value="ECO:0007669"/>
    <property type="project" value="InterPro"/>
</dbReference>
<dbReference type="InterPro" id="IPR011701">
    <property type="entry name" value="MFS"/>
</dbReference>
<evidence type="ECO:0000313" key="8">
    <source>
        <dbReference type="EMBL" id="ADU37338.1"/>
    </source>
</evidence>